<dbReference type="RefSeq" id="WP_005553581.1">
    <property type="nucleotide sequence ID" value="NZ_AOIB01000013.1"/>
</dbReference>
<comment type="caution">
    <text evidence="2">The sequence shown here is derived from an EMBL/GenBank/DDBJ whole genome shotgun (WGS) entry which is preliminary data.</text>
</comment>
<protein>
    <submittedName>
        <fullName evidence="2">Uncharacterized protein</fullName>
    </submittedName>
</protein>
<feature type="region of interest" description="Disordered" evidence="1">
    <location>
        <begin position="23"/>
        <end position="101"/>
    </location>
</feature>
<name>L9XEL3_9EURY</name>
<dbReference type="Proteomes" id="UP000011688">
    <property type="component" value="Unassembled WGS sequence"/>
</dbReference>
<evidence type="ECO:0000256" key="1">
    <source>
        <dbReference type="SAM" id="MobiDB-lite"/>
    </source>
</evidence>
<dbReference type="eggNOG" id="arCOG10172">
    <property type="taxonomic scope" value="Archaea"/>
</dbReference>
<accession>L9XEL3</accession>
<evidence type="ECO:0000313" key="2">
    <source>
        <dbReference type="EMBL" id="ELY60159.1"/>
    </source>
</evidence>
<feature type="compositionally biased region" description="Acidic residues" evidence="1">
    <location>
        <begin position="25"/>
        <end position="55"/>
    </location>
</feature>
<dbReference type="OrthoDB" id="206491at2157"/>
<dbReference type="AlphaFoldDB" id="L9XEL3"/>
<dbReference type="InterPro" id="IPR047676">
    <property type="entry name" value="FxLYD_dom"/>
</dbReference>
<reference evidence="2 3" key="1">
    <citation type="journal article" date="2014" name="PLoS Genet.">
        <title>Phylogenetically driven sequencing of extremely halophilic archaea reveals strategies for static and dynamic osmo-response.</title>
        <authorList>
            <person name="Becker E.A."/>
            <person name="Seitzer P.M."/>
            <person name="Tritt A."/>
            <person name="Larsen D."/>
            <person name="Krusor M."/>
            <person name="Yao A.I."/>
            <person name="Wu D."/>
            <person name="Madern D."/>
            <person name="Eisen J.A."/>
            <person name="Darling A.E."/>
            <person name="Facciotti M.T."/>
        </authorList>
    </citation>
    <scope>NUCLEOTIDE SEQUENCE [LARGE SCALE GENOMIC DNA]</scope>
    <source>
        <strain evidence="2 3">DSM 10524</strain>
    </source>
</reference>
<proteinExistence type="predicted"/>
<dbReference type="NCBIfam" id="NF038353">
    <property type="entry name" value="FxLYD_dom"/>
    <property type="match status" value="1"/>
</dbReference>
<evidence type="ECO:0000313" key="3">
    <source>
        <dbReference type="Proteomes" id="UP000011688"/>
    </source>
</evidence>
<keyword evidence="3" id="KW-1185">Reference proteome</keyword>
<sequence length="191" mass="20353">MHRRTVLLGSGVTVSALLAGCASEGGDEADGVEDETDDAEVGTDDENGDDDDETNGENGGNGDDEDEDTDDEGEDDTEETDDEGDDDLEERIEEGPPIEGLVIEEHELVEDDLSGSVEGLVVNESGEDVRSVRVGIVFHDADGERIDEATTSTSELADEEEWSFSVMTLEEGIASYAIGVIEAEPVERSPL</sequence>
<dbReference type="PROSITE" id="PS51257">
    <property type="entry name" value="PROKAR_LIPOPROTEIN"/>
    <property type="match status" value="1"/>
</dbReference>
<dbReference type="EMBL" id="AOIB01000013">
    <property type="protein sequence ID" value="ELY60159.1"/>
    <property type="molecule type" value="Genomic_DNA"/>
</dbReference>
<feature type="compositionally biased region" description="Acidic residues" evidence="1">
    <location>
        <begin position="62"/>
        <end position="92"/>
    </location>
</feature>
<organism evidence="2 3">
    <name type="scientific">Natronococcus amylolyticus DSM 10524</name>
    <dbReference type="NCBI Taxonomy" id="1227497"/>
    <lineage>
        <taxon>Archaea</taxon>
        <taxon>Methanobacteriati</taxon>
        <taxon>Methanobacteriota</taxon>
        <taxon>Stenosarchaea group</taxon>
        <taxon>Halobacteria</taxon>
        <taxon>Halobacteriales</taxon>
        <taxon>Natrialbaceae</taxon>
        <taxon>Natronococcus</taxon>
    </lineage>
</organism>
<gene>
    <name evidence="2" type="ORF">C491_02635</name>
</gene>